<keyword evidence="2" id="KW-1185">Reference proteome</keyword>
<gene>
    <name evidence="1" type="ORF">J2X07_000010</name>
</gene>
<proteinExistence type="predicted"/>
<dbReference type="EMBL" id="JAVDWA010000001">
    <property type="protein sequence ID" value="MDR7071035.1"/>
    <property type="molecule type" value="Genomic_DNA"/>
</dbReference>
<reference evidence="1 2" key="1">
    <citation type="submission" date="2023-07" db="EMBL/GenBank/DDBJ databases">
        <title>Sorghum-associated microbial communities from plants grown in Nebraska, USA.</title>
        <authorList>
            <person name="Schachtman D."/>
        </authorList>
    </citation>
    <scope>NUCLEOTIDE SEQUENCE [LARGE SCALE GENOMIC DNA]</scope>
    <source>
        <strain evidence="1 2">BE211</strain>
    </source>
</reference>
<dbReference type="RefSeq" id="WP_310255361.1">
    <property type="nucleotide sequence ID" value="NZ_JAVDWA010000001.1"/>
</dbReference>
<sequence length="126" mass="14539">MKKQNLISKLPTKEQADNYDLLYPMLESALQEVREFSKKKQDGVLNPLKVKLLNRLLTEIKNDVLTFDSSNDYLDLLDDETLPQNSDAVLILGQYEAAMKQFKAKYYGYNSGRGEWIWNTGSSVKR</sequence>
<comment type="caution">
    <text evidence="1">The sequence shown here is derived from an EMBL/GenBank/DDBJ whole genome shotgun (WGS) entry which is preliminary data.</text>
</comment>
<name>A0ABU1TV02_9BACL</name>
<protein>
    <submittedName>
        <fullName evidence="1">Uncharacterized protein</fullName>
    </submittedName>
</protein>
<accession>A0ABU1TV02</accession>
<evidence type="ECO:0000313" key="2">
    <source>
        <dbReference type="Proteomes" id="UP001258181"/>
    </source>
</evidence>
<evidence type="ECO:0000313" key="1">
    <source>
        <dbReference type="EMBL" id="MDR7071035.1"/>
    </source>
</evidence>
<organism evidence="1 2">
    <name type="scientific">Fictibacillus barbaricus</name>
    <dbReference type="NCBI Taxonomy" id="182136"/>
    <lineage>
        <taxon>Bacteria</taxon>
        <taxon>Bacillati</taxon>
        <taxon>Bacillota</taxon>
        <taxon>Bacilli</taxon>
        <taxon>Bacillales</taxon>
        <taxon>Fictibacillaceae</taxon>
        <taxon>Fictibacillus</taxon>
    </lineage>
</organism>
<dbReference type="Proteomes" id="UP001258181">
    <property type="component" value="Unassembled WGS sequence"/>
</dbReference>